<gene>
    <name evidence="1" type="ORF">CEXT_715611</name>
</gene>
<sequence>MCMKISQADWLEFSGFLDKKKDDSFSVISHPHQLENLSAETVDSIRWYFYEDRTQTLNRFDSIDDKMMNL</sequence>
<proteinExistence type="predicted"/>
<dbReference type="EMBL" id="BPLR01002400">
    <property type="protein sequence ID" value="GIX73303.1"/>
    <property type="molecule type" value="Genomic_DNA"/>
</dbReference>
<reference evidence="1 2" key="1">
    <citation type="submission" date="2021-06" db="EMBL/GenBank/DDBJ databases">
        <title>Caerostris extrusa draft genome.</title>
        <authorList>
            <person name="Kono N."/>
            <person name="Arakawa K."/>
        </authorList>
    </citation>
    <scope>NUCLEOTIDE SEQUENCE [LARGE SCALE GENOMIC DNA]</scope>
</reference>
<evidence type="ECO:0000313" key="2">
    <source>
        <dbReference type="Proteomes" id="UP001054945"/>
    </source>
</evidence>
<protein>
    <submittedName>
        <fullName evidence="1">Uncharacterized protein</fullName>
    </submittedName>
</protein>
<keyword evidence="2" id="KW-1185">Reference proteome</keyword>
<name>A0AAV4MLS2_CAEEX</name>
<evidence type="ECO:0000313" key="1">
    <source>
        <dbReference type="EMBL" id="GIX73303.1"/>
    </source>
</evidence>
<organism evidence="1 2">
    <name type="scientific">Caerostris extrusa</name>
    <name type="common">Bark spider</name>
    <name type="synonym">Caerostris bankana</name>
    <dbReference type="NCBI Taxonomy" id="172846"/>
    <lineage>
        <taxon>Eukaryota</taxon>
        <taxon>Metazoa</taxon>
        <taxon>Ecdysozoa</taxon>
        <taxon>Arthropoda</taxon>
        <taxon>Chelicerata</taxon>
        <taxon>Arachnida</taxon>
        <taxon>Araneae</taxon>
        <taxon>Araneomorphae</taxon>
        <taxon>Entelegynae</taxon>
        <taxon>Araneoidea</taxon>
        <taxon>Araneidae</taxon>
        <taxon>Caerostris</taxon>
    </lineage>
</organism>
<accession>A0AAV4MLS2</accession>
<dbReference type="AlphaFoldDB" id="A0AAV4MLS2"/>
<dbReference type="Proteomes" id="UP001054945">
    <property type="component" value="Unassembled WGS sequence"/>
</dbReference>
<comment type="caution">
    <text evidence="1">The sequence shown here is derived from an EMBL/GenBank/DDBJ whole genome shotgun (WGS) entry which is preliminary data.</text>
</comment>